<sequence length="259" mass="28766">MMLHSQGNYGTVEYWDERYKKAKKNLFTEWYCGMRELRPLFDPLPRTASIIHIGAGNSQLGFQLYDFGFRSIINVDISPEVIANMQQSKMTLSRQGCEWRVADVTSMAEYGNGQFDISVDKGTLDALMCSAGSAAKVELMFHEISRVLKPDGGLAMFISFGNHMKRLNHLRFGWHVREQTIDKDGRPYHIYHCTRFPARAQRPPTAAECGGAAGADPRPPSPPRAAQGPEDAAAPRSPQEHAQEHAQLSADPCLAAANS</sequence>
<comment type="similarity">
    <text evidence="1">Belongs to the methyltransferase superfamily.</text>
</comment>
<evidence type="ECO:0000256" key="4">
    <source>
        <dbReference type="SAM" id="MobiDB-lite"/>
    </source>
</evidence>
<feature type="domain" description="Methyltransferase" evidence="5">
    <location>
        <begin position="49"/>
        <end position="156"/>
    </location>
</feature>
<evidence type="ECO:0000313" key="7">
    <source>
        <dbReference type="Proteomes" id="UP001141327"/>
    </source>
</evidence>
<dbReference type="CDD" id="cd02440">
    <property type="entry name" value="AdoMet_MTases"/>
    <property type="match status" value="1"/>
</dbReference>
<dbReference type="InterPro" id="IPR029063">
    <property type="entry name" value="SAM-dependent_MTases_sf"/>
</dbReference>
<organism evidence="6 7">
    <name type="scientific">Paratrimastix pyriformis</name>
    <dbReference type="NCBI Taxonomy" id="342808"/>
    <lineage>
        <taxon>Eukaryota</taxon>
        <taxon>Metamonada</taxon>
        <taxon>Preaxostyla</taxon>
        <taxon>Paratrimastigidae</taxon>
        <taxon>Paratrimastix</taxon>
    </lineage>
</organism>
<evidence type="ECO:0000256" key="3">
    <source>
        <dbReference type="ARBA" id="ARBA00022679"/>
    </source>
</evidence>
<dbReference type="GO" id="GO:0008168">
    <property type="term" value="F:methyltransferase activity"/>
    <property type="evidence" value="ECO:0007669"/>
    <property type="project" value="UniProtKB-KW"/>
</dbReference>
<dbReference type="Gene3D" id="3.40.50.150">
    <property type="entry name" value="Vaccinia Virus protein VP39"/>
    <property type="match status" value="1"/>
</dbReference>
<evidence type="ECO:0000313" key="6">
    <source>
        <dbReference type="EMBL" id="KAJ4462085.1"/>
    </source>
</evidence>
<dbReference type="InterPro" id="IPR025714">
    <property type="entry name" value="Methyltranfer_dom"/>
</dbReference>
<evidence type="ECO:0000259" key="5">
    <source>
        <dbReference type="Pfam" id="PF13847"/>
    </source>
</evidence>
<dbReference type="Pfam" id="PF13847">
    <property type="entry name" value="Methyltransf_31"/>
    <property type="match status" value="1"/>
</dbReference>
<name>A0ABQ8USH3_9EUKA</name>
<keyword evidence="3" id="KW-0808">Transferase</keyword>
<keyword evidence="7" id="KW-1185">Reference proteome</keyword>
<comment type="caution">
    <text evidence="6">The sequence shown here is derived from an EMBL/GenBank/DDBJ whole genome shotgun (WGS) entry which is preliminary data.</text>
</comment>
<dbReference type="Proteomes" id="UP001141327">
    <property type="component" value="Unassembled WGS sequence"/>
</dbReference>
<dbReference type="EMBL" id="JAPMOS010000004">
    <property type="protein sequence ID" value="KAJ4462085.1"/>
    <property type="molecule type" value="Genomic_DNA"/>
</dbReference>
<evidence type="ECO:0000256" key="1">
    <source>
        <dbReference type="ARBA" id="ARBA00008361"/>
    </source>
</evidence>
<evidence type="ECO:0000256" key="2">
    <source>
        <dbReference type="ARBA" id="ARBA00022603"/>
    </source>
</evidence>
<keyword evidence="2 6" id="KW-0489">Methyltransferase</keyword>
<dbReference type="GO" id="GO:0032259">
    <property type="term" value="P:methylation"/>
    <property type="evidence" value="ECO:0007669"/>
    <property type="project" value="UniProtKB-KW"/>
</dbReference>
<dbReference type="InterPro" id="IPR051419">
    <property type="entry name" value="Lys/N-term_MeTrsfase_sf"/>
</dbReference>
<accession>A0ABQ8USH3</accession>
<gene>
    <name evidence="6" type="ORF">PAPYR_1258</name>
</gene>
<dbReference type="PANTHER" id="PTHR12176:SF79">
    <property type="entry name" value="METHYLTRANSFERASE TYPE 11 DOMAIN-CONTAINING PROTEIN"/>
    <property type="match status" value="1"/>
</dbReference>
<dbReference type="PANTHER" id="PTHR12176">
    <property type="entry name" value="SAM-DEPENDENT METHYLTRANSFERASE SUPERFAMILY PROTEIN"/>
    <property type="match status" value="1"/>
</dbReference>
<dbReference type="SUPFAM" id="SSF53335">
    <property type="entry name" value="S-adenosyl-L-methionine-dependent methyltransferases"/>
    <property type="match status" value="1"/>
</dbReference>
<reference evidence="6" key="1">
    <citation type="journal article" date="2022" name="bioRxiv">
        <title>Genomics of Preaxostyla Flagellates Illuminates Evolutionary Transitions and the Path Towards Mitochondrial Loss.</title>
        <authorList>
            <person name="Novak L.V.F."/>
            <person name="Treitli S.C."/>
            <person name="Pyrih J."/>
            <person name="Halakuc P."/>
            <person name="Pipaliya S.V."/>
            <person name="Vacek V."/>
            <person name="Brzon O."/>
            <person name="Soukal P."/>
            <person name="Eme L."/>
            <person name="Dacks J.B."/>
            <person name="Karnkowska A."/>
            <person name="Elias M."/>
            <person name="Hampl V."/>
        </authorList>
    </citation>
    <scope>NUCLEOTIDE SEQUENCE</scope>
    <source>
        <strain evidence="6">RCP-MX</strain>
    </source>
</reference>
<proteinExistence type="inferred from homology"/>
<protein>
    <submittedName>
        <fullName evidence="6">S-adenosyl-L-methionine-dependent methyltransferase</fullName>
    </submittedName>
</protein>
<feature type="region of interest" description="Disordered" evidence="4">
    <location>
        <begin position="202"/>
        <end position="259"/>
    </location>
</feature>